<evidence type="ECO:0000256" key="7">
    <source>
        <dbReference type="SAM" id="MobiDB-lite"/>
    </source>
</evidence>
<dbReference type="SUPFAM" id="SSF51905">
    <property type="entry name" value="FAD/NAD(P)-binding domain"/>
    <property type="match status" value="1"/>
</dbReference>
<comment type="pathway">
    <text evidence="1">Plant hormone metabolism; auxin biosynthesis.</text>
</comment>
<comment type="catalytic activity">
    <reaction evidence="6">
        <text>L-tryptophan + O2 = indole-3-acetamide + CO2 + H2O</text>
        <dbReference type="Rhea" id="RHEA:16165"/>
        <dbReference type="ChEBI" id="CHEBI:15377"/>
        <dbReference type="ChEBI" id="CHEBI:15379"/>
        <dbReference type="ChEBI" id="CHEBI:16031"/>
        <dbReference type="ChEBI" id="CHEBI:16526"/>
        <dbReference type="ChEBI" id="CHEBI:57912"/>
        <dbReference type="EC" id="1.13.12.3"/>
    </reaction>
</comment>
<dbReference type="EC" id="1.13.12.3" evidence="3"/>
<evidence type="ECO:0000313" key="9">
    <source>
        <dbReference type="EMBL" id="MCP3734439.1"/>
    </source>
</evidence>
<protein>
    <recommendedName>
        <fullName evidence="4">Tryptophan 2-monooxygenase</fullName>
        <ecNumber evidence="3">1.13.12.3</ecNumber>
    </recommendedName>
</protein>
<accession>A0A9X2KP88</accession>
<evidence type="ECO:0000256" key="1">
    <source>
        <dbReference type="ARBA" id="ARBA00004814"/>
    </source>
</evidence>
<keyword evidence="10" id="KW-1185">Reference proteome</keyword>
<proteinExistence type="inferred from homology"/>
<dbReference type="Proteomes" id="UP001139486">
    <property type="component" value="Unassembled WGS sequence"/>
</dbReference>
<dbReference type="InterPro" id="IPR002937">
    <property type="entry name" value="Amino_oxidase"/>
</dbReference>
<dbReference type="Pfam" id="PF01593">
    <property type="entry name" value="Amino_oxidase"/>
    <property type="match status" value="1"/>
</dbReference>
<feature type="domain" description="Amine oxidase" evidence="8">
    <location>
        <begin position="218"/>
        <end position="482"/>
    </location>
</feature>
<evidence type="ECO:0000256" key="5">
    <source>
        <dbReference type="ARBA" id="ARBA00023070"/>
    </source>
</evidence>
<dbReference type="PANTHER" id="PTHR10742:SF410">
    <property type="entry name" value="LYSINE-SPECIFIC HISTONE DEMETHYLASE 2"/>
    <property type="match status" value="1"/>
</dbReference>
<evidence type="ECO:0000313" key="10">
    <source>
        <dbReference type="Proteomes" id="UP001139486"/>
    </source>
</evidence>
<dbReference type="PANTHER" id="PTHR10742">
    <property type="entry name" value="FLAVIN MONOAMINE OXIDASE"/>
    <property type="match status" value="1"/>
</dbReference>
<name>A0A9X2KP88_9SPHN</name>
<dbReference type="GO" id="GO:0009851">
    <property type="term" value="P:auxin biosynthetic process"/>
    <property type="evidence" value="ECO:0007669"/>
    <property type="project" value="UniProtKB-KW"/>
</dbReference>
<comment type="caution">
    <text evidence="9">The sequence shown here is derived from an EMBL/GenBank/DDBJ whole genome shotgun (WGS) entry which is preliminary data.</text>
</comment>
<evidence type="ECO:0000256" key="2">
    <source>
        <dbReference type="ARBA" id="ARBA00005833"/>
    </source>
</evidence>
<gene>
    <name evidence="9" type="ORF">M9979_06050</name>
</gene>
<dbReference type="Pfam" id="PF13450">
    <property type="entry name" value="NAD_binding_8"/>
    <property type="match status" value="1"/>
</dbReference>
<dbReference type="Gene3D" id="3.50.50.60">
    <property type="entry name" value="FAD/NAD(P)-binding domain"/>
    <property type="match status" value="2"/>
</dbReference>
<sequence length="491" mass="50890">MVGTVVIGGGAAGIAAARRLYDAGEDVLLVEAGDRLGGRARSVSLHGLPHAGRHPGLVPGSTFPQAESKEAQAMRSPPGGPRNESGVTEYVGRAASATAAAAAATPVPAPAPAPATPAFAGVTDGGWNGGSATVDLGCGWLHSARHNPWTAIAEHAGFAIDKSSPNWGVQWRNLGFPPDEQQAFRAAYDRFETAAHAALDGPDRPLSAFVLESDPWRPMIDAISGYANGAPLDRVSLHDWAAYEDAATEDNWALPAGYGTLVVHHAGDVPVRLNTPVTRIDHGGRTIRLETPAGTIEADHVVLAIPTTAYDAIRFDPPLPAKHDAAAALPLGLADKVFLAVDSPEWPAHAHLTGKPHSACTASHRLSPFGLPIVESFFGGACAEAMADEAAATAFAIDELVGLLGSDWRRRLTPLGATHWRAVPHIHGSYSHARVGHAGARAILAAPVDDRLFFAGEACSARDFSTAHGAYETGITAAEAILGLKAAAPAP</sequence>
<evidence type="ECO:0000259" key="8">
    <source>
        <dbReference type="Pfam" id="PF01593"/>
    </source>
</evidence>
<dbReference type="AlphaFoldDB" id="A0A9X2KP88"/>
<feature type="region of interest" description="Disordered" evidence="7">
    <location>
        <begin position="46"/>
        <end position="87"/>
    </location>
</feature>
<dbReference type="SUPFAM" id="SSF54373">
    <property type="entry name" value="FAD-linked reductases, C-terminal domain"/>
    <property type="match status" value="1"/>
</dbReference>
<evidence type="ECO:0000256" key="3">
    <source>
        <dbReference type="ARBA" id="ARBA00012535"/>
    </source>
</evidence>
<evidence type="ECO:0000256" key="4">
    <source>
        <dbReference type="ARBA" id="ARBA00017871"/>
    </source>
</evidence>
<dbReference type="InterPro" id="IPR050281">
    <property type="entry name" value="Flavin_monoamine_oxidase"/>
</dbReference>
<comment type="similarity">
    <text evidence="2">Belongs to the tryptophan 2-monooxygenase family.</text>
</comment>
<organism evidence="9 10">
    <name type="scientific">Sphingomonas liriopis</name>
    <dbReference type="NCBI Taxonomy" id="2949094"/>
    <lineage>
        <taxon>Bacteria</taxon>
        <taxon>Pseudomonadati</taxon>
        <taxon>Pseudomonadota</taxon>
        <taxon>Alphaproteobacteria</taxon>
        <taxon>Sphingomonadales</taxon>
        <taxon>Sphingomonadaceae</taxon>
        <taxon>Sphingomonas</taxon>
    </lineage>
</organism>
<reference evidence="9" key="1">
    <citation type="submission" date="2022-05" db="EMBL/GenBank/DDBJ databases">
        <title>Sphingomonas sp. strain RP10 Genome sequencing and assembly.</title>
        <authorList>
            <person name="Kim I."/>
        </authorList>
    </citation>
    <scope>NUCLEOTIDE SEQUENCE</scope>
    <source>
        <strain evidence="9">RP10</strain>
    </source>
</reference>
<evidence type="ECO:0000256" key="6">
    <source>
        <dbReference type="ARBA" id="ARBA00047321"/>
    </source>
</evidence>
<dbReference type="RefSeq" id="WP_254288447.1">
    <property type="nucleotide sequence ID" value="NZ_JAMLDY010000006.1"/>
</dbReference>
<keyword evidence="5" id="KW-0073">Auxin biosynthesis</keyword>
<dbReference type="EMBL" id="JAMLDY010000006">
    <property type="protein sequence ID" value="MCP3734439.1"/>
    <property type="molecule type" value="Genomic_DNA"/>
</dbReference>
<dbReference type="GO" id="GO:0050361">
    <property type="term" value="F:tryptophan 2-monooxygenase activity"/>
    <property type="evidence" value="ECO:0007669"/>
    <property type="project" value="UniProtKB-EC"/>
</dbReference>
<dbReference type="InterPro" id="IPR036188">
    <property type="entry name" value="FAD/NAD-bd_sf"/>
</dbReference>